<dbReference type="InterPro" id="IPR018189">
    <property type="entry name" value="Phosphoglucose_isomerase_CS"/>
</dbReference>
<reference evidence="11" key="1">
    <citation type="submission" date="2012-09" db="EMBL/GenBank/DDBJ databases">
        <authorList>
            <person name="Weinstock G."/>
            <person name="Sodergren E."/>
            <person name="Clifton S."/>
            <person name="Fulton L."/>
            <person name="Fulton B."/>
            <person name="Courtney L."/>
            <person name="Fronick C."/>
            <person name="Harrison M."/>
            <person name="Strong C."/>
            <person name="Farmer C."/>
            <person name="Delehaunty K."/>
            <person name="Markovic C."/>
            <person name="Hall O."/>
            <person name="Minx P."/>
            <person name="Tomlinson C."/>
            <person name="Mitreva M."/>
            <person name="Nelson J."/>
            <person name="Hou S."/>
            <person name="Wollam A."/>
            <person name="Pepin K.H."/>
            <person name="Johnson M."/>
            <person name="Bhonagiri V."/>
            <person name="Nash W.E."/>
            <person name="Suruliraj S."/>
            <person name="Warren W."/>
            <person name="Chinwalla A."/>
            <person name="Mardis E.R."/>
            <person name="Wilson R.K."/>
        </authorList>
    </citation>
    <scope>NUCLEOTIDE SEQUENCE [LARGE SCALE GENOMIC DNA]</scope>
    <source>
        <strain evidence="11">OS1</strain>
    </source>
</reference>
<dbReference type="UniPathway" id="UPA00138"/>
<evidence type="ECO:0000256" key="7">
    <source>
        <dbReference type="ARBA" id="ARBA00029321"/>
    </source>
</evidence>
<dbReference type="GO" id="GO:0005829">
    <property type="term" value="C:cytosol"/>
    <property type="evidence" value="ECO:0007669"/>
    <property type="project" value="TreeGrafter"/>
</dbReference>
<dbReference type="PANTHER" id="PTHR11469:SF1">
    <property type="entry name" value="GLUCOSE-6-PHOSPHATE ISOMERASE"/>
    <property type="match status" value="1"/>
</dbReference>
<dbReference type="PROSITE" id="PS00765">
    <property type="entry name" value="P_GLUCOSE_ISOMERASE_1"/>
    <property type="match status" value="1"/>
</dbReference>
<comment type="subcellular location">
    <subcellularLocation>
        <location evidence="8">Cytoplasm</location>
    </subcellularLocation>
</comment>
<dbReference type="GO" id="GO:0006096">
    <property type="term" value="P:glycolytic process"/>
    <property type="evidence" value="ECO:0007669"/>
    <property type="project" value="UniProtKB-UniRule"/>
</dbReference>
<dbReference type="HAMAP" id="MF_00473">
    <property type="entry name" value="G6P_isomerase"/>
    <property type="match status" value="1"/>
</dbReference>
<dbReference type="PANTHER" id="PTHR11469">
    <property type="entry name" value="GLUCOSE-6-PHOSPHATE ISOMERASE"/>
    <property type="match status" value="1"/>
</dbReference>
<dbReference type="AlphaFoldDB" id="A0A0T5X8G0"/>
<evidence type="ECO:0000256" key="6">
    <source>
        <dbReference type="ARBA" id="ARBA00023235"/>
    </source>
</evidence>
<keyword evidence="11" id="KW-1185">Reference proteome</keyword>
<dbReference type="GO" id="GO:0097367">
    <property type="term" value="F:carbohydrate derivative binding"/>
    <property type="evidence" value="ECO:0007669"/>
    <property type="project" value="InterPro"/>
</dbReference>
<dbReference type="PROSITE" id="PS00174">
    <property type="entry name" value="P_GLUCOSE_ISOMERASE_2"/>
    <property type="match status" value="1"/>
</dbReference>
<dbReference type="GO" id="GO:0006094">
    <property type="term" value="P:gluconeogenesis"/>
    <property type="evidence" value="ECO:0007669"/>
    <property type="project" value="UniProtKB-UniRule"/>
</dbReference>
<sequence length="458" mass="50796">MDELLSVSVGAAFVGGDRPVLRENIDDLSKMVEEADVLLREKGRDDVEGFGWINLPYQDLSETIKIGRWLSGFEAIVQIGIGGSALGNRMLAKALLPPFYNELDASVRKAPKFYLLENPDPKTAVSLLDRLDLSKTAFIVVSKSGSTTETAAHFLWAWQKVREKIGERASDNFLIITDPRKGILRKFAKSTGCRSLNIPESVGGRYSVLSSVGLATASALGINIEKLVQGAKEMDQRLVLRSHLWENPAWLLACINLLHAKAGRNMAVMMPYGDDLADFAEWFAQLWGESLGKEGYGTTPVRALGAIDQHSQLQLYAEGPDDKLITIIDVKNRPLFLLPDVVDIDALKDLEFLYGKALGDLLSIEARSTASALVKAGKPVIYLNIPEVSERYIGALVFFYEYVTALVGFLMKINPFDQPGVEQGKRYIYSLMGRRGYEEYVKEVEEYFGACQNTEIII</sequence>
<feature type="active site" evidence="8">
    <location>
        <position position="425"/>
    </location>
</feature>
<comment type="pathway">
    <text evidence="1 8 9">Carbohydrate degradation; glycolysis; D-glyceraldehyde 3-phosphate and glycerone phosphate from D-glucose: step 2/4.</text>
</comment>
<dbReference type="eggNOG" id="COG0166">
    <property type="taxonomic scope" value="Bacteria"/>
</dbReference>
<dbReference type="STRING" id="592015.HMPREF1705_03875"/>
<proteinExistence type="inferred from homology"/>
<comment type="similarity">
    <text evidence="2 8 9">Belongs to the GPI family.</text>
</comment>
<organism evidence="10 11">
    <name type="scientific">Acetomicrobium hydrogeniformans ATCC BAA-1850</name>
    <dbReference type="NCBI Taxonomy" id="592015"/>
    <lineage>
        <taxon>Bacteria</taxon>
        <taxon>Thermotogati</taxon>
        <taxon>Synergistota</taxon>
        <taxon>Synergistia</taxon>
        <taxon>Synergistales</taxon>
        <taxon>Acetomicrobiaceae</taxon>
        <taxon>Acetomicrobium</taxon>
    </lineage>
</organism>
<dbReference type="Gene3D" id="3.40.50.10490">
    <property type="entry name" value="Glucose-6-phosphate isomerase like protein, domain 1"/>
    <property type="match status" value="2"/>
</dbReference>
<evidence type="ECO:0000256" key="3">
    <source>
        <dbReference type="ARBA" id="ARBA00022432"/>
    </source>
</evidence>
<dbReference type="PRINTS" id="PR00662">
    <property type="entry name" value="G6PISOMERASE"/>
</dbReference>
<protein>
    <recommendedName>
        <fullName evidence="8">Glucose-6-phosphate isomerase</fullName>
        <shortName evidence="8">GPI</shortName>
        <ecNumber evidence="8">5.3.1.9</ecNumber>
    </recommendedName>
    <alternativeName>
        <fullName evidence="8">Phosphoglucose isomerase</fullName>
        <shortName evidence="8">PGI</shortName>
    </alternativeName>
    <alternativeName>
        <fullName evidence="8">Phosphohexose isomerase</fullName>
        <shortName evidence="8">PHI</shortName>
    </alternativeName>
</protein>
<dbReference type="InterPro" id="IPR001672">
    <property type="entry name" value="G6P_Isomerase"/>
</dbReference>
<gene>
    <name evidence="8" type="primary">pgi</name>
    <name evidence="10" type="ORF">HMPREF1705_03875</name>
</gene>
<dbReference type="Pfam" id="PF00342">
    <property type="entry name" value="PGI"/>
    <property type="match status" value="2"/>
</dbReference>
<evidence type="ECO:0000256" key="1">
    <source>
        <dbReference type="ARBA" id="ARBA00004926"/>
    </source>
</evidence>
<dbReference type="Proteomes" id="UP000005273">
    <property type="component" value="Unassembled WGS sequence"/>
</dbReference>
<dbReference type="InterPro" id="IPR035476">
    <property type="entry name" value="SIS_PGI_1"/>
</dbReference>
<evidence type="ECO:0000256" key="8">
    <source>
        <dbReference type="HAMAP-Rule" id="MF_00473"/>
    </source>
</evidence>
<feature type="active site" evidence="8">
    <location>
        <position position="310"/>
    </location>
</feature>
<dbReference type="EMBL" id="ACJX03000001">
    <property type="protein sequence ID" value="KRT34639.1"/>
    <property type="molecule type" value="Genomic_DNA"/>
</dbReference>
<keyword evidence="4 8" id="KW-0963">Cytoplasm</keyword>
<evidence type="ECO:0000256" key="2">
    <source>
        <dbReference type="ARBA" id="ARBA00006604"/>
    </source>
</evidence>
<evidence type="ECO:0000256" key="9">
    <source>
        <dbReference type="RuleBase" id="RU000612"/>
    </source>
</evidence>
<comment type="caution">
    <text evidence="10">The sequence shown here is derived from an EMBL/GenBank/DDBJ whole genome shotgun (WGS) entry which is preliminary data.</text>
</comment>
<accession>A0A0T5X8G0</accession>
<keyword evidence="6 8" id="KW-0413">Isomerase</keyword>
<comment type="pathway">
    <text evidence="8">Carbohydrate biosynthesis; gluconeogenesis.</text>
</comment>
<dbReference type="GO" id="GO:0051156">
    <property type="term" value="P:glucose 6-phosphate metabolic process"/>
    <property type="evidence" value="ECO:0007669"/>
    <property type="project" value="TreeGrafter"/>
</dbReference>
<comment type="catalytic activity">
    <reaction evidence="7 8 9">
        <text>alpha-D-glucose 6-phosphate = beta-D-fructose 6-phosphate</text>
        <dbReference type="Rhea" id="RHEA:11816"/>
        <dbReference type="ChEBI" id="CHEBI:57634"/>
        <dbReference type="ChEBI" id="CHEBI:58225"/>
        <dbReference type="EC" id="5.3.1.9"/>
    </reaction>
</comment>
<dbReference type="InterPro" id="IPR046348">
    <property type="entry name" value="SIS_dom_sf"/>
</dbReference>
<name>A0A0T5X8G0_9BACT</name>
<keyword evidence="5 8" id="KW-0324">Glycolysis</keyword>
<dbReference type="InterPro" id="IPR035482">
    <property type="entry name" value="SIS_PGI_2"/>
</dbReference>
<dbReference type="UniPathway" id="UPA00109">
    <property type="reaction ID" value="UER00181"/>
</dbReference>
<dbReference type="CDD" id="cd05016">
    <property type="entry name" value="SIS_PGI_2"/>
    <property type="match status" value="1"/>
</dbReference>
<evidence type="ECO:0000313" key="11">
    <source>
        <dbReference type="Proteomes" id="UP000005273"/>
    </source>
</evidence>
<keyword evidence="3 8" id="KW-0312">Gluconeogenesis</keyword>
<dbReference type="CDD" id="cd05015">
    <property type="entry name" value="SIS_PGI_1"/>
    <property type="match status" value="1"/>
</dbReference>
<dbReference type="FunFam" id="3.40.50.10490:FF:000016">
    <property type="entry name" value="Glucose-6-phosphate isomerase"/>
    <property type="match status" value="1"/>
</dbReference>
<evidence type="ECO:0000256" key="5">
    <source>
        <dbReference type="ARBA" id="ARBA00023152"/>
    </source>
</evidence>
<dbReference type="GO" id="GO:0048029">
    <property type="term" value="F:monosaccharide binding"/>
    <property type="evidence" value="ECO:0007669"/>
    <property type="project" value="TreeGrafter"/>
</dbReference>
<dbReference type="EC" id="5.3.1.9" evidence="8"/>
<dbReference type="PROSITE" id="PS51463">
    <property type="entry name" value="P_GLUCOSE_ISOMERASE_3"/>
    <property type="match status" value="1"/>
</dbReference>
<evidence type="ECO:0000256" key="4">
    <source>
        <dbReference type="ARBA" id="ARBA00022490"/>
    </source>
</evidence>
<comment type="function">
    <text evidence="8">Catalyzes the reversible isomerization of glucose-6-phosphate to fructose-6-phosphate.</text>
</comment>
<dbReference type="GO" id="GO:0004347">
    <property type="term" value="F:glucose-6-phosphate isomerase activity"/>
    <property type="evidence" value="ECO:0007669"/>
    <property type="project" value="UniProtKB-UniRule"/>
</dbReference>
<dbReference type="SUPFAM" id="SSF53697">
    <property type="entry name" value="SIS domain"/>
    <property type="match status" value="1"/>
</dbReference>
<dbReference type="OrthoDB" id="140919at2"/>
<evidence type="ECO:0000313" key="10">
    <source>
        <dbReference type="EMBL" id="KRT34639.1"/>
    </source>
</evidence>
<dbReference type="RefSeq" id="WP_009200484.1">
    <property type="nucleotide sequence ID" value="NZ_ACJX03000001.1"/>
</dbReference>
<feature type="active site" description="Proton donor" evidence="8">
    <location>
        <position position="289"/>
    </location>
</feature>